<dbReference type="PANTHER" id="PTHR37810">
    <property type="entry name" value="IMMUNITY PROTEIN SDPI"/>
    <property type="match status" value="1"/>
</dbReference>
<dbReference type="EMBL" id="SODV01000002">
    <property type="protein sequence ID" value="TDW97534.1"/>
    <property type="molecule type" value="Genomic_DNA"/>
</dbReference>
<dbReference type="PIRSF" id="PIRSF038959">
    <property type="entry name" value="SdpI"/>
    <property type="match status" value="1"/>
</dbReference>
<name>A0A4R8DJP0_9BACT</name>
<dbReference type="PANTHER" id="PTHR37810:SF5">
    <property type="entry name" value="IMMUNITY PROTEIN SDPI"/>
    <property type="match status" value="1"/>
</dbReference>
<accession>A0A4R8DJP0</accession>
<dbReference type="Pfam" id="PF07853">
    <property type="entry name" value="DUF1648"/>
    <property type="match status" value="1"/>
</dbReference>
<proteinExistence type="predicted"/>
<evidence type="ECO:0000313" key="3">
    <source>
        <dbReference type="EMBL" id="TDW97534.1"/>
    </source>
</evidence>
<evidence type="ECO:0000256" key="1">
    <source>
        <dbReference type="SAM" id="Phobius"/>
    </source>
</evidence>
<feature type="transmembrane region" description="Helical" evidence="1">
    <location>
        <begin position="167"/>
        <end position="186"/>
    </location>
</feature>
<feature type="transmembrane region" description="Helical" evidence="1">
    <location>
        <begin position="115"/>
        <end position="134"/>
    </location>
</feature>
<dbReference type="InterPro" id="IPR012867">
    <property type="entry name" value="DUF1648"/>
</dbReference>
<keyword evidence="1" id="KW-0812">Transmembrane</keyword>
<organism evidence="3 4">
    <name type="scientific">Dinghuibacter silviterrae</name>
    <dbReference type="NCBI Taxonomy" id="1539049"/>
    <lineage>
        <taxon>Bacteria</taxon>
        <taxon>Pseudomonadati</taxon>
        <taxon>Bacteroidota</taxon>
        <taxon>Chitinophagia</taxon>
        <taxon>Chitinophagales</taxon>
        <taxon>Chitinophagaceae</taxon>
        <taxon>Dinghuibacter</taxon>
    </lineage>
</organism>
<feature type="transmembrane region" description="Helical" evidence="1">
    <location>
        <begin position="89"/>
        <end position="109"/>
    </location>
</feature>
<comment type="caution">
    <text evidence="3">The sequence shown here is derived from an EMBL/GenBank/DDBJ whole genome shotgun (WGS) entry which is preliminary data.</text>
</comment>
<dbReference type="InterPro" id="IPR025962">
    <property type="entry name" value="SdpI/YhfL"/>
</dbReference>
<dbReference type="RefSeq" id="WP_133999932.1">
    <property type="nucleotide sequence ID" value="NZ_SODV01000002.1"/>
</dbReference>
<gene>
    <name evidence="3" type="ORF">EDB95_5384</name>
</gene>
<feature type="domain" description="DUF1648" evidence="2">
    <location>
        <begin position="15"/>
        <end position="59"/>
    </location>
</feature>
<dbReference type="Pfam" id="PF13630">
    <property type="entry name" value="SdpI"/>
    <property type="match status" value="1"/>
</dbReference>
<feature type="transmembrane region" description="Helical" evidence="1">
    <location>
        <begin position="192"/>
        <end position="211"/>
    </location>
</feature>
<dbReference type="GO" id="GO:0009636">
    <property type="term" value="P:response to toxic substance"/>
    <property type="evidence" value="ECO:0007669"/>
    <property type="project" value="TreeGrafter"/>
</dbReference>
<keyword evidence="1" id="KW-0472">Membrane</keyword>
<feature type="transmembrane region" description="Helical" evidence="1">
    <location>
        <begin position="7"/>
        <end position="27"/>
    </location>
</feature>
<reference evidence="3 4" key="1">
    <citation type="submission" date="2019-03" db="EMBL/GenBank/DDBJ databases">
        <title>Genomic Encyclopedia of Type Strains, Phase IV (KMG-IV): sequencing the most valuable type-strain genomes for metagenomic binning, comparative biology and taxonomic classification.</title>
        <authorList>
            <person name="Goeker M."/>
        </authorList>
    </citation>
    <scope>NUCLEOTIDE SEQUENCE [LARGE SCALE GENOMIC DNA]</scope>
    <source>
        <strain evidence="3 4">DSM 100059</strain>
    </source>
</reference>
<evidence type="ECO:0000259" key="2">
    <source>
        <dbReference type="Pfam" id="PF07853"/>
    </source>
</evidence>
<keyword evidence="4" id="KW-1185">Reference proteome</keyword>
<protein>
    <submittedName>
        <fullName evidence="3">Putative membrane protein</fullName>
    </submittedName>
</protein>
<evidence type="ECO:0000313" key="4">
    <source>
        <dbReference type="Proteomes" id="UP000294498"/>
    </source>
</evidence>
<feature type="transmembrane region" description="Helical" evidence="1">
    <location>
        <begin position="54"/>
        <end position="77"/>
    </location>
</feature>
<dbReference type="AlphaFoldDB" id="A0A4R8DJP0"/>
<sequence length="218" mass="24745">MRTKISWTDGVALVVLFLPLAYFIYLYPGLPQTVALHFNVKGEPDRWGNKSETWLPILMLSVVALGVGLLVRFLPLIDPKKKVQYSEGTLIKLSYGLVLFLTVLNFMIVHASQTGHFALGRGFFPVMGLFYVYLGNLFNNIKPNYFVGIRTPWTLENESVWRKTHHWGGRLWVIGGLTLAVTTFFWPKVAVFLTGTAILALAPIIYSYVCYRQIQKTV</sequence>
<dbReference type="OrthoDB" id="9808690at2"/>
<keyword evidence="1" id="KW-1133">Transmembrane helix</keyword>
<dbReference type="Proteomes" id="UP000294498">
    <property type="component" value="Unassembled WGS sequence"/>
</dbReference>
<dbReference type="InterPro" id="IPR026272">
    <property type="entry name" value="SdpI"/>
</dbReference>